<reference evidence="2" key="1">
    <citation type="journal article" date="2023" name="G3 (Bethesda)">
        <title>Whole genome assembly and annotation of the endangered Caribbean coral Acropora cervicornis.</title>
        <authorList>
            <person name="Selwyn J.D."/>
            <person name="Vollmer S.V."/>
        </authorList>
    </citation>
    <scope>NUCLEOTIDE SEQUENCE</scope>
    <source>
        <strain evidence="2">K2</strain>
    </source>
</reference>
<reference evidence="2" key="2">
    <citation type="journal article" date="2023" name="Science">
        <title>Genomic signatures of disease resistance in endangered staghorn corals.</title>
        <authorList>
            <person name="Vollmer S.V."/>
            <person name="Selwyn J.D."/>
            <person name="Despard B.A."/>
            <person name="Roesel C.L."/>
        </authorList>
    </citation>
    <scope>NUCLEOTIDE SEQUENCE</scope>
    <source>
        <strain evidence="2">K2</strain>
    </source>
</reference>
<sequence length="107" mass="11551">MLGKTKAMPNDRAAEREQLQPQPVAVADGDSMFEQELQDAQNEIKVSFNRNLEGAFIRSSVDGGAFIARVGAICLGLNSSTSDRAEKLSSNPLHVSNILDTIKGKYA</sequence>
<feature type="region of interest" description="Disordered" evidence="1">
    <location>
        <begin position="1"/>
        <end position="22"/>
    </location>
</feature>
<protein>
    <submittedName>
        <fullName evidence="2">Uncharacterized protein</fullName>
    </submittedName>
</protein>
<dbReference type="Proteomes" id="UP001249851">
    <property type="component" value="Unassembled WGS sequence"/>
</dbReference>
<name>A0AAD9Q040_ACRCE</name>
<dbReference type="AlphaFoldDB" id="A0AAD9Q040"/>
<organism evidence="2 3">
    <name type="scientific">Acropora cervicornis</name>
    <name type="common">Staghorn coral</name>
    <dbReference type="NCBI Taxonomy" id="6130"/>
    <lineage>
        <taxon>Eukaryota</taxon>
        <taxon>Metazoa</taxon>
        <taxon>Cnidaria</taxon>
        <taxon>Anthozoa</taxon>
        <taxon>Hexacorallia</taxon>
        <taxon>Scleractinia</taxon>
        <taxon>Astrocoeniina</taxon>
        <taxon>Acroporidae</taxon>
        <taxon>Acropora</taxon>
    </lineage>
</organism>
<evidence type="ECO:0000256" key="1">
    <source>
        <dbReference type="SAM" id="MobiDB-lite"/>
    </source>
</evidence>
<keyword evidence="3" id="KW-1185">Reference proteome</keyword>
<accession>A0AAD9Q040</accession>
<dbReference type="EMBL" id="JARQWQ010000091">
    <property type="protein sequence ID" value="KAK2552006.1"/>
    <property type="molecule type" value="Genomic_DNA"/>
</dbReference>
<gene>
    <name evidence="2" type="ORF">P5673_027020</name>
</gene>
<evidence type="ECO:0000313" key="2">
    <source>
        <dbReference type="EMBL" id="KAK2552006.1"/>
    </source>
</evidence>
<proteinExistence type="predicted"/>
<evidence type="ECO:0000313" key="3">
    <source>
        <dbReference type="Proteomes" id="UP001249851"/>
    </source>
</evidence>
<comment type="caution">
    <text evidence="2">The sequence shown here is derived from an EMBL/GenBank/DDBJ whole genome shotgun (WGS) entry which is preliminary data.</text>
</comment>